<dbReference type="Gene3D" id="3.40.50.300">
    <property type="entry name" value="P-loop containing nucleotide triphosphate hydrolases"/>
    <property type="match status" value="1"/>
</dbReference>
<organism evidence="1 2">
    <name type="scientific">Micromonospora maritima</name>
    <dbReference type="NCBI Taxonomy" id="986711"/>
    <lineage>
        <taxon>Bacteria</taxon>
        <taxon>Bacillati</taxon>
        <taxon>Actinomycetota</taxon>
        <taxon>Actinomycetes</taxon>
        <taxon>Micromonosporales</taxon>
        <taxon>Micromonosporaceae</taxon>
        <taxon>Micromonospora</taxon>
    </lineage>
</organism>
<comment type="caution">
    <text evidence="1">The sequence shown here is derived from an EMBL/GenBank/DDBJ whole genome shotgun (WGS) entry which is preliminary data.</text>
</comment>
<sequence>MLLALEGIAGAGKSTLRDRILATAAREDIRLGHIGQFSWLSLEATRSIVGLRAGRPAVDGKRAVAAVRRDLELHARHNLAPALSLGPVIADRLTLSTASLLALLHDRPVAHYVQQLAEVTTARADLIVLLTTEPRLCCARLSKRPTTRRFGEDRSTAARYADLYGQAADAWTEVTGLPVLRHPCATEYDLDRLAAACLDRLRQLPPDASRS</sequence>
<reference evidence="1 2" key="1">
    <citation type="submission" date="2024-10" db="EMBL/GenBank/DDBJ databases">
        <title>The Natural Products Discovery Center: Release of the First 8490 Sequenced Strains for Exploring Actinobacteria Biosynthetic Diversity.</title>
        <authorList>
            <person name="Kalkreuter E."/>
            <person name="Kautsar S.A."/>
            <person name="Yang D."/>
            <person name="Bader C.D."/>
            <person name="Teijaro C.N."/>
            <person name="Fluegel L."/>
            <person name="Davis C.M."/>
            <person name="Simpson J.R."/>
            <person name="Lauterbach L."/>
            <person name="Steele A.D."/>
            <person name="Gui C."/>
            <person name="Meng S."/>
            <person name="Li G."/>
            <person name="Viehrig K."/>
            <person name="Ye F."/>
            <person name="Su P."/>
            <person name="Kiefer A.F."/>
            <person name="Nichols A."/>
            <person name="Cepeda A.J."/>
            <person name="Yan W."/>
            <person name="Fan B."/>
            <person name="Jiang Y."/>
            <person name="Adhikari A."/>
            <person name="Zheng C.-J."/>
            <person name="Schuster L."/>
            <person name="Cowan T.M."/>
            <person name="Smanski M.J."/>
            <person name="Chevrette M.G."/>
            <person name="De Carvalho L.P.S."/>
            <person name="Shen B."/>
        </authorList>
    </citation>
    <scope>NUCLEOTIDE SEQUENCE [LARGE SCALE GENOMIC DNA]</scope>
    <source>
        <strain evidence="1 2">NPDC049845</strain>
    </source>
</reference>
<dbReference type="SUPFAM" id="SSF52540">
    <property type="entry name" value="P-loop containing nucleoside triphosphate hydrolases"/>
    <property type="match status" value="1"/>
</dbReference>
<dbReference type="InterPro" id="IPR027417">
    <property type="entry name" value="P-loop_NTPase"/>
</dbReference>
<keyword evidence="2" id="KW-1185">Reference proteome</keyword>
<evidence type="ECO:0008006" key="3">
    <source>
        <dbReference type="Google" id="ProtNLM"/>
    </source>
</evidence>
<dbReference type="RefSeq" id="WP_396768567.1">
    <property type="nucleotide sequence ID" value="NZ_JBITLA010000002.1"/>
</dbReference>
<proteinExistence type="predicted"/>
<evidence type="ECO:0000313" key="2">
    <source>
        <dbReference type="Proteomes" id="UP001612812"/>
    </source>
</evidence>
<accession>A0ABW7ZV12</accession>
<protein>
    <recommendedName>
        <fullName evidence="3">Thymidylate kinase</fullName>
    </recommendedName>
</protein>
<gene>
    <name evidence="1" type="ORF">ACIBP4_27530</name>
</gene>
<dbReference type="Proteomes" id="UP001612812">
    <property type="component" value="Unassembled WGS sequence"/>
</dbReference>
<dbReference type="EMBL" id="JBITLE010000015">
    <property type="protein sequence ID" value="MFI7266042.1"/>
    <property type="molecule type" value="Genomic_DNA"/>
</dbReference>
<evidence type="ECO:0000313" key="1">
    <source>
        <dbReference type="EMBL" id="MFI7266042.1"/>
    </source>
</evidence>
<name>A0ABW7ZV12_9ACTN</name>